<dbReference type="Proteomes" id="UP000588112">
    <property type="component" value="Unassembled WGS sequence"/>
</dbReference>
<dbReference type="AlphaFoldDB" id="A0A7W9DTQ0"/>
<feature type="domain" description="UspA" evidence="2">
    <location>
        <begin position="149"/>
        <end position="283"/>
    </location>
</feature>
<evidence type="ECO:0000256" key="1">
    <source>
        <dbReference type="ARBA" id="ARBA00008791"/>
    </source>
</evidence>
<dbReference type="InterPro" id="IPR006016">
    <property type="entry name" value="UspA"/>
</dbReference>
<dbReference type="CDD" id="cd00293">
    <property type="entry name" value="USP-like"/>
    <property type="match status" value="1"/>
</dbReference>
<comment type="caution">
    <text evidence="3">The sequence shown here is derived from an EMBL/GenBank/DDBJ whole genome shotgun (WGS) entry which is preliminary data.</text>
</comment>
<dbReference type="PANTHER" id="PTHR46268">
    <property type="entry name" value="STRESS RESPONSE PROTEIN NHAX"/>
    <property type="match status" value="1"/>
</dbReference>
<dbReference type="Gene3D" id="3.40.50.620">
    <property type="entry name" value="HUPs"/>
    <property type="match status" value="2"/>
</dbReference>
<proteinExistence type="inferred from homology"/>
<reference evidence="3 4" key="1">
    <citation type="submission" date="2020-08" db="EMBL/GenBank/DDBJ databases">
        <title>Sequencing the genomes of 1000 actinobacteria strains.</title>
        <authorList>
            <person name="Klenk H.-P."/>
        </authorList>
    </citation>
    <scope>NUCLEOTIDE SEQUENCE [LARGE SCALE GENOMIC DNA]</scope>
    <source>
        <strain evidence="3 4">DSM 45790</strain>
    </source>
</reference>
<keyword evidence="4" id="KW-1185">Reference proteome</keyword>
<evidence type="ECO:0000313" key="3">
    <source>
        <dbReference type="EMBL" id="MBB5630846.1"/>
    </source>
</evidence>
<dbReference type="SUPFAM" id="SSF52402">
    <property type="entry name" value="Adenine nucleotide alpha hydrolases-like"/>
    <property type="match status" value="2"/>
</dbReference>
<dbReference type="RefSeq" id="WP_184617228.1">
    <property type="nucleotide sequence ID" value="NZ_BOOS01000051.1"/>
</dbReference>
<dbReference type="InterPro" id="IPR006015">
    <property type="entry name" value="Universal_stress_UspA"/>
</dbReference>
<gene>
    <name evidence="3" type="ORF">BJ981_006610</name>
</gene>
<comment type="similarity">
    <text evidence="1">Belongs to the universal stress protein A family.</text>
</comment>
<accession>A0A7W9DTQ0</accession>
<feature type="domain" description="UspA" evidence="2">
    <location>
        <begin position="1"/>
        <end position="139"/>
    </location>
</feature>
<organism evidence="3 4">
    <name type="scientific">Sphaerisporangium krabiense</name>
    <dbReference type="NCBI Taxonomy" id="763782"/>
    <lineage>
        <taxon>Bacteria</taxon>
        <taxon>Bacillati</taxon>
        <taxon>Actinomycetota</taxon>
        <taxon>Actinomycetes</taxon>
        <taxon>Streptosporangiales</taxon>
        <taxon>Streptosporangiaceae</taxon>
        <taxon>Sphaerisporangium</taxon>
    </lineage>
</organism>
<protein>
    <submittedName>
        <fullName evidence="3">Nucleotide-binding universal stress UspA family protein</fullName>
    </submittedName>
</protein>
<sequence length="289" mass="29815">MTGRIVVGIDGSPSAVAAVEWAADEAARAGAALKIVHVREPWSYQFPVRAGTPAPDSLTVYWRRVLSTAAQWVHANRPTVPVTCALVVGAAAERLTTESEEADELILGSKGLGGLPGMVLGSVGRSVAGRAAGPVIIVRRAGHARHGAVVVGFDGSASSQAALAFALTQARARGARARVVYAWHTPPFTPYGTVYAGAAHEALAEECARIRGLLGPWQDRYPDVRMTGTAVRGHTVPALADASREADLVVVGSPPPGPPGTAFAGSVGQGVLRRARCPVAIVHPRGTAA</sequence>
<name>A0A7W9DTQ0_9ACTN</name>
<evidence type="ECO:0000259" key="2">
    <source>
        <dbReference type="Pfam" id="PF00582"/>
    </source>
</evidence>
<evidence type="ECO:0000313" key="4">
    <source>
        <dbReference type="Proteomes" id="UP000588112"/>
    </source>
</evidence>
<dbReference type="PANTHER" id="PTHR46268:SF6">
    <property type="entry name" value="UNIVERSAL STRESS PROTEIN UP12"/>
    <property type="match status" value="1"/>
</dbReference>
<dbReference type="Pfam" id="PF00582">
    <property type="entry name" value="Usp"/>
    <property type="match status" value="2"/>
</dbReference>
<dbReference type="InterPro" id="IPR014729">
    <property type="entry name" value="Rossmann-like_a/b/a_fold"/>
</dbReference>
<dbReference type="PRINTS" id="PR01438">
    <property type="entry name" value="UNVRSLSTRESS"/>
</dbReference>
<dbReference type="EMBL" id="JACHBR010000002">
    <property type="protein sequence ID" value="MBB5630846.1"/>
    <property type="molecule type" value="Genomic_DNA"/>
</dbReference>